<organism evidence="1 2">
    <name type="scientific">Fusarium heterosporum</name>
    <dbReference type="NCBI Taxonomy" id="42747"/>
    <lineage>
        <taxon>Eukaryota</taxon>
        <taxon>Fungi</taxon>
        <taxon>Dikarya</taxon>
        <taxon>Ascomycota</taxon>
        <taxon>Pezizomycotina</taxon>
        <taxon>Sordariomycetes</taxon>
        <taxon>Hypocreomycetidae</taxon>
        <taxon>Hypocreales</taxon>
        <taxon>Nectriaceae</taxon>
        <taxon>Fusarium</taxon>
        <taxon>Fusarium heterosporum species complex</taxon>
    </lineage>
</organism>
<sequence>MESQPASLITLPTEVLAEILKEVLYVTVVLPGFNRFKESTQEKETLQNLKSLRLAHRRFAQCDIINKILFSNICLEPTRGSLTSIQRGDFSRVASYVRSVTFATPPSWTLPREAYDKIIIRSQEISIPISPGEFLDWLASTPDHCGSIRPREGHDKTLRTSREPCIPPEALKVAYDAYMNEARDTQALLQNPESELKQTWTQLLRSLGDRLETVRLLSYDSITGDKLFAMVVSCLAASGVAISHLSVQMFMTGKLECKSIPGWNQIDFSKLKTLHISLEIPCGVYGMAELSSWVVPDTHAENMTIRAGDFCHDLLDKCHSSIQHFGCGIDQFGQGLICWPTRRSTYDFPELTHLTQKGDIFPSELARWILHLKNLRHLELGGRVCEGQYSADMLFVFDAIRDHPNVKGEDPKGLKFDWYGLGLEDSSSYSGVICRDASIATPRFAPNPSLGFLEDINYALEAYLYGEVPIQQNETLQCAINHWSGRRERLGPIVQESSRLSSIK</sequence>
<dbReference type="OrthoDB" id="5010675at2759"/>
<evidence type="ECO:0000313" key="2">
    <source>
        <dbReference type="Proteomes" id="UP000567885"/>
    </source>
</evidence>
<dbReference type="AlphaFoldDB" id="A0A8H5T252"/>
<reference evidence="1 2" key="1">
    <citation type="submission" date="2020-05" db="EMBL/GenBank/DDBJ databases">
        <title>Identification and distribution of gene clusters putatively required for synthesis of sphingolipid metabolism inhibitors in phylogenetically diverse species of the filamentous fungus Fusarium.</title>
        <authorList>
            <person name="Kim H.-S."/>
            <person name="Busman M."/>
            <person name="Brown D.W."/>
            <person name="Divon H."/>
            <person name="Uhlig S."/>
            <person name="Proctor R.H."/>
        </authorList>
    </citation>
    <scope>NUCLEOTIDE SEQUENCE [LARGE SCALE GENOMIC DNA]</scope>
    <source>
        <strain evidence="1 2">NRRL 20693</strain>
    </source>
</reference>
<keyword evidence="2" id="KW-1185">Reference proteome</keyword>
<protein>
    <submittedName>
        <fullName evidence="1">Uncharacterized protein</fullName>
    </submittedName>
</protein>
<name>A0A8H5T252_FUSHE</name>
<proteinExistence type="predicted"/>
<gene>
    <name evidence="1" type="ORF">FHETE_8571</name>
</gene>
<accession>A0A8H5T252</accession>
<comment type="caution">
    <text evidence="1">The sequence shown here is derived from an EMBL/GenBank/DDBJ whole genome shotgun (WGS) entry which is preliminary data.</text>
</comment>
<dbReference type="EMBL" id="JAAGWQ010000182">
    <property type="protein sequence ID" value="KAF5661199.1"/>
    <property type="molecule type" value="Genomic_DNA"/>
</dbReference>
<evidence type="ECO:0000313" key="1">
    <source>
        <dbReference type="EMBL" id="KAF5661199.1"/>
    </source>
</evidence>
<dbReference type="Proteomes" id="UP000567885">
    <property type="component" value="Unassembled WGS sequence"/>
</dbReference>